<dbReference type="Pfam" id="PF00990">
    <property type="entry name" value="GGDEF"/>
    <property type="match status" value="1"/>
</dbReference>
<dbReference type="CDD" id="cd01949">
    <property type="entry name" value="GGDEF"/>
    <property type="match status" value="1"/>
</dbReference>
<dbReference type="PROSITE" id="PS50887">
    <property type="entry name" value="GGDEF"/>
    <property type="match status" value="1"/>
</dbReference>
<dbReference type="SMART" id="SM00849">
    <property type="entry name" value="Lactamase_B"/>
    <property type="match status" value="1"/>
</dbReference>
<feature type="domain" description="GGDEF" evidence="3">
    <location>
        <begin position="470"/>
        <end position="602"/>
    </location>
</feature>
<name>A0ABQ0C8N7_9PROT</name>
<dbReference type="SUPFAM" id="SSF56281">
    <property type="entry name" value="Metallo-hydrolase/oxidoreductase"/>
    <property type="match status" value="1"/>
</dbReference>
<dbReference type="InterPro" id="IPR029787">
    <property type="entry name" value="Nucleotide_cyclase"/>
</dbReference>
<protein>
    <recommendedName>
        <fullName evidence="1">diguanylate cyclase</fullName>
        <ecNumber evidence="1">2.7.7.65</ecNumber>
    </recommendedName>
</protein>
<dbReference type="InterPro" id="IPR050469">
    <property type="entry name" value="Diguanylate_Cyclase"/>
</dbReference>
<evidence type="ECO:0000313" key="5">
    <source>
        <dbReference type="Proteomes" id="UP001628193"/>
    </source>
</evidence>
<organism evidence="4 5">
    <name type="scientific">Candidatus Magnetaquiglobus chichijimensis</name>
    <dbReference type="NCBI Taxonomy" id="3141448"/>
    <lineage>
        <taxon>Bacteria</taxon>
        <taxon>Pseudomonadati</taxon>
        <taxon>Pseudomonadota</taxon>
        <taxon>Magnetococcia</taxon>
        <taxon>Magnetococcales</taxon>
        <taxon>Candidatus Magnetaquicoccaceae</taxon>
        <taxon>Candidatus Magnetaquiglobus</taxon>
    </lineage>
</organism>
<dbReference type="CDD" id="cd07709">
    <property type="entry name" value="flavodiiron_proteins_MBL-fold"/>
    <property type="match status" value="1"/>
</dbReference>
<dbReference type="RefSeq" id="WP_420904961.1">
    <property type="nucleotide sequence ID" value="NZ_BAAFGK010000004.1"/>
</dbReference>
<reference evidence="4 5" key="1">
    <citation type="submission" date="2024-09" db="EMBL/GenBank/DDBJ databases">
        <title>Draft genome sequence of Candidatus Magnetaquicoccaceae bacterium FCR-1.</title>
        <authorList>
            <person name="Shimoshige H."/>
            <person name="Shimamura S."/>
            <person name="Taoka A."/>
            <person name="Kobayashi H."/>
            <person name="Maekawa T."/>
        </authorList>
    </citation>
    <scope>NUCLEOTIDE SEQUENCE [LARGE SCALE GENOMIC DNA]</scope>
    <source>
        <strain evidence="4 5">FCR-1</strain>
    </source>
</reference>
<dbReference type="InterPro" id="IPR045761">
    <property type="entry name" value="ODP_dom"/>
</dbReference>
<dbReference type="SMART" id="SM00267">
    <property type="entry name" value="GGDEF"/>
    <property type="match status" value="1"/>
</dbReference>
<dbReference type="NCBIfam" id="TIGR00254">
    <property type="entry name" value="GGDEF"/>
    <property type="match status" value="1"/>
</dbReference>
<evidence type="ECO:0000313" key="4">
    <source>
        <dbReference type="EMBL" id="GAB0057262.1"/>
    </source>
</evidence>
<keyword evidence="5" id="KW-1185">Reference proteome</keyword>
<dbReference type="SUPFAM" id="SSF55073">
    <property type="entry name" value="Nucleotide cyclase"/>
    <property type="match status" value="1"/>
</dbReference>
<evidence type="ECO:0000256" key="2">
    <source>
        <dbReference type="ARBA" id="ARBA00034247"/>
    </source>
</evidence>
<dbReference type="Gene3D" id="3.30.70.270">
    <property type="match status" value="1"/>
</dbReference>
<dbReference type="InterPro" id="IPR043128">
    <property type="entry name" value="Rev_trsase/Diguanyl_cyclase"/>
</dbReference>
<gene>
    <name evidence="4" type="ORF">SIID45300_01586</name>
</gene>
<evidence type="ECO:0000259" key="3">
    <source>
        <dbReference type="PROSITE" id="PS50887"/>
    </source>
</evidence>
<dbReference type="PANTHER" id="PTHR45138">
    <property type="entry name" value="REGULATORY COMPONENTS OF SENSORY TRANSDUCTION SYSTEM"/>
    <property type="match status" value="1"/>
</dbReference>
<accession>A0ABQ0C8N7</accession>
<comment type="caution">
    <text evidence="4">The sequence shown here is derived from an EMBL/GenBank/DDBJ whole genome shotgun (WGS) entry which is preliminary data.</text>
</comment>
<dbReference type="InterPro" id="IPR036866">
    <property type="entry name" value="RibonucZ/Hydroxyglut_hydro"/>
</dbReference>
<dbReference type="EC" id="2.7.7.65" evidence="1"/>
<dbReference type="EMBL" id="BAAFGK010000004">
    <property type="protein sequence ID" value="GAB0057262.1"/>
    <property type="molecule type" value="Genomic_DNA"/>
</dbReference>
<comment type="catalytic activity">
    <reaction evidence="2">
        <text>2 GTP = 3',3'-c-di-GMP + 2 diphosphate</text>
        <dbReference type="Rhea" id="RHEA:24898"/>
        <dbReference type="ChEBI" id="CHEBI:33019"/>
        <dbReference type="ChEBI" id="CHEBI:37565"/>
        <dbReference type="ChEBI" id="CHEBI:58805"/>
        <dbReference type="EC" id="2.7.7.65"/>
    </reaction>
</comment>
<dbReference type="InterPro" id="IPR001279">
    <property type="entry name" value="Metallo-B-lactamas"/>
</dbReference>
<dbReference type="InterPro" id="IPR000160">
    <property type="entry name" value="GGDEF_dom"/>
</dbReference>
<evidence type="ECO:0000256" key="1">
    <source>
        <dbReference type="ARBA" id="ARBA00012528"/>
    </source>
</evidence>
<dbReference type="Proteomes" id="UP001628193">
    <property type="component" value="Unassembled WGS sequence"/>
</dbReference>
<proteinExistence type="predicted"/>
<dbReference type="Pfam" id="PF19583">
    <property type="entry name" value="ODP"/>
    <property type="match status" value="1"/>
</dbReference>
<dbReference type="PANTHER" id="PTHR45138:SF9">
    <property type="entry name" value="DIGUANYLATE CYCLASE DGCM-RELATED"/>
    <property type="match status" value="1"/>
</dbReference>
<dbReference type="Gene3D" id="3.60.15.10">
    <property type="entry name" value="Ribonuclease Z/Hydroxyacylglutathione hydrolase-like"/>
    <property type="match status" value="1"/>
</dbReference>
<sequence length="607" mass="68320">MTTANPNLDPLTLEAPDHPVRIAESVWWVGSLMGDDSFQCHVYLIVHGDHSVLIDPGSVLLFPIVLEKIQKIIPFHQIRYFVCQHQDPDIAGVLPIIDRMPDRHPQATVVSHWRINALLKHYALRMPMLCIEENGWQLDLDGRILKFIFTPYLHSPGAFCTFEESTGILFSSDLFGGFTETLHLFAQDERVMEGIRFFHEHYMPSREILLHGLFKLESLPLRLIAPQHGSIIPKRLIPFVFTRLKEIDCGLYLITHSCSNVQRLVMLNDLLRKSMERMVMSRDFSEVVNTLLHSAMPLLPVKTLRFHGLLHDQTIRFGPETHYRGAMAQPPAALRERLGIPLEAWRQPDGSLLFSVSGSPCAEEATDPEVVQTLILPLFAPGKPNVDGVATLGLTETITLDPETRSILEQLGLPLGVALEREIIFHSLNKEREKFYQISTRDQLTGLYTRFYMRDAVARLCDLHDRGHQSGLALAAFDIDHFKRVNDTFGHPEGDVVLKMVAGVLLESVRIEDVPVRLGGEEFVIFLIAADLEGVTKITERILEKVRALTFTGAMAGEKVTISCGLAFRDKHETLDAFMQRADLALYAAKRGGRNRVCLADGKPGEA</sequence>